<sequence length="264" mass="27421">MSGVIVVKYGGSAMENPAKVSEILQEIVDLAKEGFPVVLVHGGGKEISGEMDRRGLKAVFAHGFRVTDEAAMAVVEEVLDQRVNLGIVKKLNELGGKGRGISGRKVFHAKKAPKAGGVDLGRVGEVERCEVSEVKRCLNTKETAVVSPVGQGSDGGAMNLNADVAAAALAGALPAEQMIFLSDVPGLMRNVKDPGSLIREIRVGELEKLEKGGVIGGGMIPKCRSAAAALAQGLKKVEFVDGRVAGTLTKVVKGEERAGTTLSA</sequence>
<dbReference type="GO" id="GO:0005737">
    <property type="term" value="C:cytoplasm"/>
    <property type="evidence" value="ECO:0007669"/>
    <property type="project" value="UniProtKB-SubCell"/>
</dbReference>
<dbReference type="UniPathway" id="UPA00068">
    <property type="reaction ID" value="UER00107"/>
</dbReference>
<keyword evidence="7 9" id="KW-0067">ATP-binding</keyword>
<dbReference type="InterPro" id="IPR036393">
    <property type="entry name" value="AceGlu_kinase-like_sf"/>
</dbReference>
<dbReference type="HAMAP" id="MF_00082">
    <property type="entry name" value="ArgB"/>
    <property type="match status" value="1"/>
</dbReference>
<evidence type="ECO:0000259" key="10">
    <source>
        <dbReference type="Pfam" id="PF00696"/>
    </source>
</evidence>
<feature type="binding site" evidence="9">
    <location>
        <position position="65"/>
    </location>
    <ligand>
        <name>substrate</name>
    </ligand>
</feature>
<gene>
    <name evidence="9" type="primary">argB</name>
    <name evidence="11" type="ORF">ABS32_03390</name>
</gene>
<evidence type="ECO:0000256" key="2">
    <source>
        <dbReference type="ARBA" id="ARBA00022571"/>
    </source>
</evidence>
<comment type="caution">
    <text evidence="11">The sequence shown here is derived from an EMBL/GenBank/DDBJ whole genome shotgun (WGS) entry which is preliminary data.</text>
</comment>
<evidence type="ECO:0000256" key="7">
    <source>
        <dbReference type="ARBA" id="ARBA00022840"/>
    </source>
</evidence>
<evidence type="ECO:0000256" key="6">
    <source>
        <dbReference type="ARBA" id="ARBA00022777"/>
    </source>
</evidence>
<feature type="site" description="Transition state stabilizer" evidence="9">
    <location>
        <position position="8"/>
    </location>
</feature>
<comment type="subcellular location">
    <subcellularLocation>
        <location evidence="9">Cytoplasm</location>
    </subcellularLocation>
</comment>
<dbReference type="InterPro" id="IPR037528">
    <property type="entry name" value="ArgB"/>
</dbReference>
<dbReference type="Gene3D" id="3.40.1160.10">
    <property type="entry name" value="Acetylglutamate kinase-like"/>
    <property type="match status" value="1"/>
</dbReference>
<feature type="site" description="Transition state stabilizer" evidence="9">
    <location>
        <position position="222"/>
    </location>
</feature>
<name>A0A0R2X8Z1_9BACT</name>
<evidence type="ECO:0000256" key="8">
    <source>
        <dbReference type="ARBA" id="ARBA00048141"/>
    </source>
</evidence>
<dbReference type="PIRSF" id="PIRSF000728">
    <property type="entry name" value="NAGK"/>
    <property type="match status" value="1"/>
</dbReference>
<dbReference type="PANTHER" id="PTHR23342:SF0">
    <property type="entry name" value="N-ACETYLGLUTAMATE SYNTHASE, MITOCHONDRIAL"/>
    <property type="match status" value="1"/>
</dbReference>
<keyword evidence="2 9" id="KW-0055">Arginine biosynthesis</keyword>
<dbReference type="NCBIfam" id="TIGR00761">
    <property type="entry name" value="argB"/>
    <property type="match status" value="1"/>
</dbReference>
<dbReference type="Pfam" id="PF00696">
    <property type="entry name" value="AA_kinase"/>
    <property type="match status" value="1"/>
</dbReference>
<feature type="domain" description="Aspartate/glutamate/uridylate kinase" evidence="10">
    <location>
        <begin position="4"/>
        <end position="236"/>
    </location>
</feature>
<evidence type="ECO:0000313" key="11">
    <source>
        <dbReference type="EMBL" id="KRP32537.1"/>
    </source>
</evidence>
<dbReference type="PANTHER" id="PTHR23342">
    <property type="entry name" value="N-ACETYLGLUTAMATE SYNTHASE"/>
    <property type="match status" value="1"/>
</dbReference>
<dbReference type="GO" id="GO:0003991">
    <property type="term" value="F:acetylglutamate kinase activity"/>
    <property type="evidence" value="ECO:0007669"/>
    <property type="project" value="UniProtKB-UniRule"/>
</dbReference>
<dbReference type="GO" id="GO:0042450">
    <property type="term" value="P:L-arginine biosynthetic process via ornithine"/>
    <property type="evidence" value="ECO:0007669"/>
    <property type="project" value="UniProtKB-UniRule"/>
</dbReference>
<comment type="similarity">
    <text evidence="9">Belongs to the acetylglutamate kinase family. ArgB subfamily.</text>
</comment>
<feature type="binding site" evidence="9">
    <location>
        <begin position="43"/>
        <end position="44"/>
    </location>
    <ligand>
        <name>substrate</name>
    </ligand>
</feature>
<evidence type="ECO:0000313" key="12">
    <source>
        <dbReference type="Proteomes" id="UP000051557"/>
    </source>
</evidence>
<proteinExistence type="inferred from homology"/>
<dbReference type="PRINTS" id="PR00474">
    <property type="entry name" value="GLU5KINASE"/>
</dbReference>
<comment type="catalytic activity">
    <reaction evidence="8 9">
        <text>N-acetyl-L-glutamate + ATP = N-acetyl-L-glutamyl 5-phosphate + ADP</text>
        <dbReference type="Rhea" id="RHEA:14629"/>
        <dbReference type="ChEBI" id="CHEBI:30616"/>
        <dbReference type="ChEBI" id="CHEBI:44337"/>
        <dbReference type="ChEBI" id="CHEBI:57936"/>
        <dbReference type="ChEBI" id="CHEBI:456216"/>
        <dbReference type="EC" id="2.7.2.8"/>
    </reaction>
</comment>
<evidence type="ECO:0000256" key="5">
    <source>
        <dbReference type="ARBA" id="ARBA00022741"/>
    </source>
</evidence>
<evidence type="ECO:0000256" key="1">
    <source>
        <dbReference type="ARBA" id="ARBA00004828"/>
    </source>
</evidence>
<reference evidence="11 12" key="1">
    <citation type="submission" date="2015-10" db="EMBL/GenBank/DDBJ databases">
        <title>Metagenome-Assembled Genomes uncover a global brackish microbiome.</title>
        <authorList>
            <person name="Hugerth L.W."/>
            <person name="Larsson J."/>
            <person name="Alneberg J."/>
            <person name="Lindh M.V."/>
            <person name="Legrand C."/>
            <person name="Pinhassi J."/>
            <person name="Andersson A.F."/>
        </authorList>
    </citation>
    <scope>NUCLEOTIDE SEQUENCE [LARGE SCALE GENOMIC DNA]</scope>
    <source>
        <strain evidence="11">BACL9 MAG-120820-bin42</strain>
    </source>
</reference>
<keyword evidence="3 9" id="KW-0028">Amino-acid biosynthesis</keyword>
<comment type="function">
    <text evidence="9">Catalyzes the ATP-dependent phosphorylation of N-acetyl-L-glutamate.</text>
</comment>
<dbReference type="AlphaFoldDB" id="A0A0R2X8Z1"/>
<dbReference type="Proteomes" id="UP000051557">
    <property type="component" value="Unassembled WGS sequence"/>
</dbReference>
<evidence type="ECO:0000256" key="4">
    <source>
        <dbReference type="ARBA" id="ARBA00022679"/>
    </source>
</evidence>
<accession>A0A0R2X8Z1</accession>
<organism evidence="11 12">
    <name type="scientific">Verrucomicrobia subdivision 6 bacterium BACL9 MAG-120820-bin42</name>
    <dbReference type="NCBI Taxonomy" id="1655634"/>
    <lineage>
        <taxon>Bacteria</taxon>
        <taxon>Pseudomonadati</taxon>
        <taxon>Verrucomicrobiota</taxon>
        <taxon>Verrucomicrobiia</taxon>
        <taxon>Verrucomicrobiales</taxon>
        <taxon>Verrucomicrobia subdivision 6</taxon>
    </lineage>
</organism>
<evidence type="ECO:0000256" key="3">
    <source>
        <dbReference type="ARBA" id="ARBA00022605"/>
    </source>
</evidence>
<keyword evidence="4 9" id="KW-0808">Transferase</keyword>
<dbReference type="InterPro" id="IPR001057">
    <property type="entry name" value="Glu/AcGlu_kinase"/>
</dbReference>
<comment type="pathway">
    <text evidence="1 9">Amino-acid biosynthesis; L-arginine biosynthesis; N(2)-acetyl-L-ornithine from L-glutamate: step 2/4.</text>
</comment>
<dbReference type="InterPro" id="IPR004662">
    <property type="entry name" value="AcgluKinase_fam"/>
</dbReference>
<feature type="binding site" evidence="9">
    <location>
        <position position="159"/>
    </location>
    <ligand>
        <name>substrate</name>
    </ligand>
</feature>
<dbReference type="SUPFAM" id="SSF53633">
    <property type="entry name" value="Carbamate kinase-like"/>
    <property type="match status" value="1"/>
</dbReference>
<dbReference type="GO" id="GO:0005524">
    <property type="term" value="F:ATP binding"/>
    <property type="evidence" value="ECO:0007669"/>
    <property type="project" value="UniProtKB-UniRule"/>
</dbReference>
<keyword evidence="5 9" id="KW-0547">Nucleotide-binding</keyword>
<dbReference type="EC" id="2.7.2.8" evidence="9"/>
<keyword evidence="9" id="KW-0963">Cytoplasm</keyword>
<keyword evidence="6 9" id="KW-0418">Kinase</keyword>
<dbReference type="InterPro" id="IPR001048">
    <property type="entry name" value="Asp/Glu/Uridylate_kinase"/>
</dbReference>
<dbReference type="EMBL" id="LIDM01000095">
    <property type="protein sequence ID" value="KRP32537.1"/>
    <property type="molecule type" value="Genomic_DNA"/>
</dbReference>
<protein>
    <recommendedName>
        <fullName evidence="9">Acetylglutamate kinase</fullName>
        <ecNumber evidence="9">2.7.2.8</ecNumber>
    </recommendedName>
    <alternativeName>
        <fullName evidence="9">N-acetyl-L-glutamate 5-phosphotransferase</fullName>
    </alternativeName>
    <alternativeName>
        <fullName evidence="9">NAG kinase</fullName>
        <shortName evidence="9">NAGK</shortName>
    </alternativeName>
</protein>
<evidence type="ECO:0000256" key="9">
    <source>
        <dbReference type="HAMAP-Rule" id="MF_00082"/>
    </source>
</evidence>